<dbReference type="CDD" id="cd00882">
    <property type="entry name" value="Ras_like_GTPase"/>
    <property type="match status" value="2"/>
</dbReference>
<evidence type="ECO:0000256" key="4">
    <source>
        <dbReference type="ARBA" id="ARBA00022528"/>
    </source>
</evidence>
<dbReference type="Gene3D" id="3.40.50.300">
    <property type="entry name" value="P-loop containing nucleotide triphosphate hydrolases"/>
    <property type="match status" value="3"/>
</dbReference>
<dbReference type="InParanoid" id="A0A409WLU6"/>
<keyword evidence="18" id="KW-1185">Reference proteome</keyword>
<evidence type="ECO:0000256" key="3">
    <source>
        <dbReference type="ARBA" id="ARBA00022448"/>
    </source>
</evidence>
<evidence type="ECO:0000256" key="15">
    <source>
        <dbReference type="SAM" id="Coils"/>
    </source>
</evidence>
<evidence type="ECO:0000256" key="6">
    <source>
        <dbReference type="ARBA" id="ARBA00022692"/>
    </source>
</evidence>
<gene>
    <name evidence="17" type="ORF">CVT26_015213</name>
</gene>
<dbReference type="GO" id="GO:0005525">
    <property type="term" value="F:GTP binding"/>
    <property type="evidence" value="ECO:0007669"/>
    <property type="project" value="InterPro"/>
</dbReference>
<evidence type="ECO:0000313" key="18">
    <source>
        <dbReference type="Proteomes" id="UP000284706"/>
    </source>
</evidence>
<dbReference type="GO" id="GO:0016020">
    <property type="term" value="C:membrane"/>
    <property type="evidence" value="ECO:0007669"/>
    <property type="project" value="UniProtKB-SubCell"/>
</dbReference>
<keyword evidence="9" id="KW-1002">Plastid outer membrane</keyword>
<keyword evidence="3" id="KW-0813">Transport</keyword>
<evidence type="ECO:0000256" key="7">
    <source>
        <dbReference type="ARBA" id="ARBA00022723"/>
    </source>
</evidence>
<keyword evidence="6" id="KW-0812">Transmembrane</keyword>
<dbReference type="PANTHER" id="PTHR10903">
    <property type="entry name" value="GTPASE, IMAP FAMILY MEMBER-RELATED"/>
    <property type="match status" value="1"/>
</dbReference>
<evidence type="ECO:0000256" key="14">
    <source>
        <dbReference type="ARBA" id="ARBA00024013"/>
    </source>
</evidence>
<keyword evidence="12" id="KW-1133">Transmembrane helix</keyword>
<dbReference type="GO" id="GO:0015031">
    <property type="term" value="P:protein transport"/>
    <property type="evidence" value="ECO:0007669"/>
    <property type="project" value="UniProtKB-KW"/>
</dbReference>
<protein>
    <recommendedName>
        <fullName evidence="16">G domain-containing protein</fullName>
    </recommendedName>
</protein>
<dbReference type="GO" id="GO:0016787">
    <property type="term" value="F:hydrolase activity"/>
    <property type="evidence" value="ECO:0007669"/>
    <property type="project" value="UniProtKB-KW"/>
</dbReference>
<comment type="cofactor">
    <cofactor evidence="1">
        <name>Mg(2+)</name>
        <dbReference type="ChEBI" id="CHEBI:18420"/>
    </cofactor>
</comment>
<evidence type="ECO:0000256" key="2">
    <source>
        <dbReference type="ARBA" id="ARBA00004167"/>
    </source>
</evidence>
<comment type="caution">
    <text evidence="17">The sequence shown here is derived from an EMBL/GenBank/DDBJ whole genome shotgun (WGS) entry which is preliminary data.</text>
</comment>
<dbReference type="InterPro" id="IPR006073">
    <property type="entry name" value="GTP-bd"/>
</dbReference>
<evidence type="ECO:0000256" key="12">
    <source>
        <dbReference type="ARBA" id="ARBA00022989"/>
    </source>
</evidence>
<keyword evidence="13" id="KW-0472">Membrane</keyword>
<name>A0A409WLU6_9AGAR</name>
<sequence length="806" mass="89963">MRKTSLKAQSTRPIAVIDLQVAGNVHKLSATLRLVIVGASTIVPSSGTIGDMENQPTLSTKEILILHAHAEGSVLGSTGAGKSFFINKLNGQPRMQEGRGLASCTEDIGLGYFKSAEDTPGLNNCQVVLIDTPGFDDFTHLERVKAWLTSSEANRKIGGIIYLHDITATRFDGSADRGLTTLRQICGNDGLRRLVLVTTKWDLGVPQSEERYQHLKTKYWAPLIAQGAEVLEFRNTYESAQEIIQRIILSTMQHGPTILQIQKAPNHADEGTSQTNAGKNFLDVIKFKATAIPVMGATGAGKSFFINTLLKHQQMRVGNDLKSCTSELGFGYMEDRSWRTPLDKHRIVLIDTPGFDDTYETDFVILERIANWLKEAYKGKAKLGGVIYLHDISAPRFSGTARRNLQMFRSLCGEDALENVVLGTTKWILNVPDSELRDEQLKDYYWKPLIDKGAVALRFDNTYHSAWKFIEELVGEQALIRRIALQIQTELAVDKKIIPETEAGRELRYTLQEILKIQEKLRNLNATDDEEARAQRREAQEKIKILTGQIQRLKIPILRPFSRFFQSLFKVMGCSGAGMSTFINTLLGRPEMQVKGGLKSCTTELGFAGVERPEGRPFLEDCRLTLVDTPGFDGTEESDFAVLEKIARWLKDSYTQGAELGGIIYLHDISASQFSAAARRNLQMLQNLCGEDALGNVILGTTKWAVVPNSELRLKQLLSNYWKPLIKKGARALCFKGDPTSAWALVDALLESGIERKVVLHIQVELVDQRKTIPETDAGKALLYTPADGLAQRILSLIRSFKWWRV</sequence>
<keyword evidence="8" id="KW-0378">Hydrolase</keyword>
<dbReference type="Proteomes" id="UP000284706">
    <property type="component" value="Unassembled WGS sequence"/>
</dbReference>
<evidence type="ECO:0000256" key="13">
    <source>
        <dbReference type="ARBA" id="ARBA00023136"/>
    </source>
</evidence>
<dbReference type="PANTHER" id="PTHR10903:SF135">
    <property type="entry name" value="TRANSLOCASE OF CHLOROPLAST 120, CHLOROPLASTIC-RELATED"/>
    <property type="match status" value="1"/>
</dbReference>
<dbReference type="AlphaFoldDB" id="A0A409WLU6"/>
<accession>A0A409WLU6</accession>
<evidence type="ECO:0000256" key="11">
    <source>
        <dbReference type="ARBA" id="ARBA00022927"/>
    </source>
</evidence>
<dbReference type="OrthoDB" id="8954335at2759"/>
<evidence type="ECO:0000313" key="17">
    <source>
        <dbReference type="EMBL" id="PPQ79477.1"/>
    </source>
</evidence>
<keyword evidence="11" id="KW-0653">Protein transport</keyword>
<feature type="domain" description="G" evidence="16">
    <location>
        <begin position="294"/>
        <end position="391"/>
    </location>
</feature>
<dbReference type="Pfam" id="PF01926">
    <property type="entry name" value="MMR_HSR1"/>
    <property type="match status" value="2"/>
</dbReference>
<dbReference type="InterPro" id="IPR027417">
    <property type="entry name" value="P-loop_NTPase"/>
</dbReference>
<dbReference type="STRING" id="231916.A0A409WLU6"/>
<dbReference type="SUPFAM" id="SSF52540">
    <property type="entry name" value="P-loop containing nucleoside triphosphate hydrolases"/>
    <property type="match status" value="3"/>
</dbReference>
<comment type="subcellular location">
    <subcellularLocation>
        <location evidence="2">Membrane</location>
        <topology evidence="2">Single-pass membrane protein</topology>
    </subcellularLocation>
    <subcellularLocation>
        <location evidence="14">Plastid</location>
        <location evidence="14">Chloroplast outer membrane</location>
    </subcellularLocation>
</comment>
<keyword evidence="15" id="KW-0175">Coiled coil</keyword>
<keyword evidence="10" id="KW-0460">Magnesium</keyword>
<proteinExistence type="predicted"/>
<keyword evidence="5" id="KW-0934">Plastid</keyword>
<reference evidence="17 18" key="1">
    <citation type="journal article" date="2018" name="Evol. Lett.">
        <title>Horizontal gene cluster transfer increased hallucinogenic mushroom diversity.</title>
        <authorList>
            <person name="Reynolds H.T."/>
            <person name="Vijayakumar V."/>
            <person name="Gluck-Thaler E."/>
            <person name="Korotkin H.B."/>
            <person name="Matheny P.B."/>
            <person name="Slot J.C."/>
        </authorList>
    </citation>
    <scope>NUCLEOTIDE SEQUENCE [LARGE SCALE GENOMIC DNA]</scope>
    <source>
        <strain evidence="17 18">SRW20</strain>
    </source>
</reference>
<evidence type="ECO:0000256" key="1">
    <source>
        <dbReference type="ARBA" id="ARBA00001946"/>
    </source>
</evidence>
<evidence type="ECO:0000256" key="5">
    <source>
        <dbReference type="ARBA" id="ARBA00022640"/>
    </source>
</evidence>
<evidence type="ECO:0000259" key="16">
    <source>
        <dbReference type="Pfam" id="PF01926"/>
    </source>
</evidence>
<feature type="coiled-coil region" evidence="15">
    <location>
        <begin position="517"/>
        <end position="549"/>
    </location>
</feature>
<feature type="domain" description="G" evidence="16">
    <location>
        <begin position="74"/>
        <end position="168"/>
    </location>
</feature>
<dbReference type="GO" id="GO:0046872">
    <property type="term" value="F:metal ion binding"/>
    <property type="evidence" value="ECO:0007669"/>
    <property type="project" value="UniProtKB-KW"/>
</dbReference>
<evidence type="ECO:0000256" key="9">
    <source>
        <dbReference type="ARBA" id="ARBA00022805"/>
    </source>
</evidence>
<evidence type="ECO:0000256" key="8">
    <source>
        <dbReference type="ARBA" id="ARBA00022801"/>
    </source>
</evidence>
<keyword evidence="7" id="KW-0479">Metal-binding</keyword>
<evidence type="ECO:0000256" key="10">
    <source>
        <dbReference type="ARBA" id="ARBA00022842"/>
    </source>
</evidence>
<organism evidence="17 18">
    <name type="scientific">Gymnopilus dilepis</name>
    <dbReference type="NCBI Taxonomy" id="231916"/>
    <lineage>
        <taxon>Eukaryota</taxon>
        <taxon>Fungi</taxon>
        <taxon>Dikarya</taxon>
        <taxon>Basidiomycota</taxon>
        <taxon>Agaricomycotina</taxon>
        <taxon>Agaricomycetes</taxon>
        <taxon>Agaricomycetidae</taxon>
        <taxon>Agaricales</taxon>
        <taxon>Agaricineae</taxon>
        <taxon>Hymenogastraceae</taxon>
        <taxon>Gymnopilus</taxon>
    </lineage>
</organism>
<dbReference type="InterPro" id="IPR045058">
    <property type="entry name" value="GIMA/IAN/Toc"/>
</dbReference>
<keyword evidence="4" id="KW-0150">Chloroplast</keyword>
<dbReference type="EMBL" id="NHYE01005000">
    <property type="protein sequence ID" value="PPQ79477.1"/>
    <property type="molecule type" value="Genomic_DNA"/>
</dbReference>